<dbReference type="Pfam" id="PF01315">
    <property type="entry name" value="Ald_Xan_dh_C"/>
    <property type="match status" value="1"/>
</dbReference>
<feature type="binding site" evidence="14">
    <location>
        <position position="355"/>
    </location>
    <ligand>
        <name>FAD</name>
        <dbReference type="ChEBI" id="CHEBI:57692"/>
    </ligand>
</feature>
<dbReference type="InterPro" id="IPR037165">
    <property type="entry name" value="AldOxase/xan_DH_Mopterin-bd_sf"/>
</dbReference>
<dbReference type="InterPro" id="IPR036683">
    <property type="entry name" value="CO_DH_flav_C_dom_sf"/>
</dbReference>
<evidence type="ECO:0000256" key="10">
    <source>
        <dbReference type="ARBA" id="ARBA00023014"/>
    </source>
</evidence>
<keyword evidence="10 15" id="KW-0411">Iron-sulfur</keyword>
<evidence type="ECO:0000256" key="12">
    <source>
        <dbReference type="ARBA" id="ARBA00034078"/>
    </source>
</evidence>
<feature type="binding site" evidence="15">
    <location>
        <position position="120"/>
    </location>
    <ligand>
        <name>[2Fe-2S] cluster</name>
        <dbReference type="ChEBI" id="CHEBI:190135"/>
        <label>2</label>
    </ligand>
</feature>
<dbReference type="AlphaFoldDB" id="A0ABD0M4K9"/>
<feature type="non-terminal residue" evidence="18">
    <location>
        <position position="1"/>
    </location>
</feature>
<comment type="caution">
    <text evidence="18">The sequence shown here is derived from an EMBL/GenBank/DDBJ whole genome shotgun (WGS) entry which is preliminary data.</text>
</comment>
<dbReference type="CDD" id="cd00207">
    <property type="entry name" value="fer2"/>
    <property type="match status" value="1"/>
</dbReference>
<keyword evidence="5 15" id="KW-0001">2Fe-2S</keyword>
<comment type="cofactor">
    <cofactor evidence="15">
        <name>[2Fe-2S] cluster</name>
        <dbReference type="ChEBI" id="CHEBI:190135"/>
    </cofactor>
    <text evidence="15">Binds 2 [2Fe-2S] clusters.</text>
</comment>
<evidence type="ECO:0000256" key="11">
    <source>
        <dbReference type="ARBA" id="ARBA00023027"/>
    </source>
</evidence>
<sequence length="1273" mass="139542">GGNGGTIKFYVNGKQHVVPLGERFSPTTSLNEYLRESAGLPGTKVMCREAGCGCCAVTVTTPDPAGNGEKTQSINSCLCPLLSVDGWQVTTVEGIGNEKEGFHPIQERIAKFNGTQCGYCTPGMVMNMYGLLHDNPKPSEQDVEDNFDGNICRCTGYRSILDAMKSFAADTQISDGGLIDIEDLNKKLCPRTGQPCKDEGNANGSVQNGSEANGSAAGSGFSGLHVQTGSADWYRPTSLQELGGLMRKCKENNVRLLFGNTSAGIFKNEGPFDVYIDLREVKELYKITVTDSSVKFGANTTLSVLIKTLKSLTDTQPGFEYFAVLVRHLKLVGNVLMRNAASVAGNLMIKHVHPDFPSDVFTMTEAAGAKVEIYDSKDGSLKAYTVQDFVRKVNMKGKVLAALEVPALDALDHFRSYKITPRSQNAHAYVNAAFRFKVSGQQQILGKPSIVIGGIDEKLFHAEKTEDFLRGKEIKDNIVKEALAMLKSELNPAADPVLSPPEYRRDLAVNLLYKTLLGIIKPSEAKLQTGGTNIERPLSSGLQTFQEKKDEWPLKQPMPKRTAKLQASGEAEYVNDMPRYQHELCGALVMSTVGNATIESIDPSPALALPGVEQFITAEDIPEGGINNAYANYKNFPLSPEEVFCTSKIEYAGQIIGVILAETQTLADAAAKKVVVKYKDIKKPVLTVEEAIEAKAYHQCFLTEKKIGDPDDAMAKAAHTVSGEIYIGTQYHFYMETIVRAHGRRDGNVYHNPGNRPSTRQHCCHSQQTHELCQCPCATTGWLVWRPVRLSHSLSTAMQNSGKRFPLLTRYKAGFTQEGKMEVLDIEFFMDAGWSNASQFTLAELVSQIDQGYYIPNWKINPHMMKTNKPPAAPVRGPGTTPASSVIETIMEHVAKAVNKHPILLKEINLYEKHQKDLQGKVLTYCTMRETWDRLKHVAEIEKRMADVDAFNQASQWKKRGITMCAVKYGMVMNDTGMPLLLSVYAGDGTVTVTQGGVEMGQGLYVKVAQAVAHSLGIPLDMIKVRPNQSFSSPNSTITGGSTTSERSVNAALEACKILRERLEPIKAKMPDADWKTLVFSAVHQKVDLSVKVAKWVDNANPSEHHLYFTYCTAACETEVDILTGEYAIRRVDIMFDCGESLNPTVDIGQIEGGFVFGLGCNLLEDIVYDSETGCVLNDGTWEYKPPTTKDIPIDWRIHLLPDAPNPVGIRSSKASGEPPTGLAVGALLAVKLGMESAQKDLTGSSSFIKVDIPFTVDKIQQKIGVQLEHLKL</sequence>
<dbReference type="InterPro" id="IPR008274">
    <property type="entry name" value="AldOxase/xan_DH_MoCoBD1"/>
</dbReference>
<dbReference type="InterPro" id="IPR000674">
    <property type="entry name" value="Ald_Oxase/Xan_DH_a/b"/>
</dbReference>
<feature type="region of interest" description="Disordered" evidence="16">
    <location>
        <begin position="195"/>
        <end position="217"/>
    </location>
</feature>
<feature type="active site" description="Proton acceptor" evidence="13">
    <location>
        <position position="1218"/>
    </location>
</feature>
<feature type="binding site" evidence="15">
    <location>
        <position position="152"/>
    </location>
    <ligand>
        <name>[2Fe-2S] cluster</name>
        <dbReference type="ChEBI" id="CHEBI:190135"/>
        <label>2</label>
    </ligand>
</feature>
<evidence type="ECO:0000256" key="15">
    <source>
        <dbReference type="PIRSR" id="PIRSR000127-3"/>
    </source>
</evidence>
<keyword evidence="8" id="KW-0560">Oxidoreductase</keyword>
<evidence type="ECO:0000256" key="5">
    <source>
        <dbReference type="ARBA" id="ARBA00022714"/>
    </source>
</evidence>
<evidence type="ECO:0000256" key="2">
    <source>
        <dbReference type="ARBA" id="ARBA00006849"/>
    </source>
</evidence>
<feature type="binding site" evidence="14">
    <location>
        <position position="400"/>
    </location>
    <ligand>
        <name>FAD</name>
        <dbReference type="ChEBI" id="CHEBI:57692"/>
    </ligand>
</feature>
<evidence type="ECO:0000313" key="19">
    <source>
        <dbReference type="Proteomes" id="UP001519460"/>
    </source>
</evidence>
<dbReference type="PANTHER" id="PTHR45444:SF3">
    <property type="entry name" value="XANTHINE DEHYDROGENASE"/>
    <property type="match status" value="1"/>
</dbReference>
<feature type="binding site" evidence="15">
    <location>
        <position position="47"/>
    </location>
    <ligand>
        <name>[2Fe-2S] cluster</name>
        <dbReference type="ChEBI" id="CHEBI:190135"/>
        <label>1</label>
    </ligand>
</feature>
<dbReference type="InterPro" id="IPR002346">
    <property type="entry name" value="Mopterin_DH_FAD-bd"/>
</dbReference>
<feature type="binding site" evidence="15">
    <location>
        <position position="117"/>
    </location>
    <ligand>
        <name>[2Fe-2S] cluster</name>
        <dbReference type="ChEBI" id="CHEBI:190135"/>
        <label>2</label>
    </ligand>
</feature>
<dbReference type="InterPro" id="IPR002888">
    <property type="entry name" value="2Fe-2S-bd"/>
</dbReference>
<feature type="binding site" evidence="15">
    <location>
        <position position="52"/>
    </location>
    <ligand>
        <name>[2Fe-2S] cluster</name>
        <dbReference type="ChEBI" id="CHEBI:190135"/>
        <label>1</label>
    </ligand>
</feature>
<keyword evidence="11" id="KW-0520">NAD</keyword>
<protein>
    <recommendedName>
        <fullName evidence="17">FAD-binding PCMH-type domain-containing protein</fullName>
    </recommendedName>
</protein>
<proteinExistence type="inferred from homology"/>
<feature type="binding site" evidence="15">
    <location>
        <position position="55"/>
    </location>
    <ligand>
        <name>[2Fe-2S] cluster</name>
        <dbReference type="ChEBI" id="CHEBI:190135"/>
        <label>1</label>
    </ligand>
</feature>
<name>A0ABD0M4K9_9CAEN</name>
<dbReference type="PANTHER" id="PTHR45444">
    <property type="entry name" value="XANTHINE DEHYDROGENASE"/>
    <property type="match status" value="1"/>
</dbReference>
<dbReference type="SUPFAM" id="SSF56003">
    <property type="entry name" value="Molybdenum cofactor-binding domain"/>
    <property type="match status" value="1"/>
</dbReference>
<dbReference type="PROSITE" id="PS51387">
    <property type="entry name" value="FAD_PCMH"/>
    <property type="match status" value="1"/>
</dbReference>
<dbReference type="Pfam" id="PF03450">
    <property type="entry name" value="CO_deh_flav_C"/>
    <property type="match status" value="1"/>
</dbReference>
<feature type="binding site" evidence="14">
    <location>
        <begin position="342"/>
        <end position="346"/>
    </location>
    <ligand>
        <name>FAD</name>
        <dbReference type="ChEBI" id="CHEBI:57692"/>
    </ligand>
</feature>
<dbReference type="Gene3D" id="3.90.1170.50">
    <property type="entry name" value="Aldehyde oxidase/xanthine dehydrogenase, a/b hammerhead"/>
    <property type="match status" value="1"/>
</dbReference>
<dbReference type="InterPro" id="IPR016166">
    <property type="entry name" value="FAD-bd_PCMH"/>
</dbReference>
<dbReference type="Pfam" id="PF20256">
    <property type="entry name" value="MoCoBD_2"/>
    <property type="match status" value="1"/>
</dbReference>
<feature type="binding site" evidence="15">
    <location>
        <position position="1041"/>
    </location>
    <ligand>
        <name>Mo-molybdopterin</name>
        <dbReference type="ChEBI" id="CHEBI:71302"/>
    </ligand>
    <ligandPart>
        <name>Mo</name>
        <dbReference type="ChEBI" id="CHEBI:28685"/>
    </ligandPart>
</feature>
<evidence type="ECO:0000256" key="9">
    <source>
        <dbReference type="ARBA" id="ARBA00023004"/>
    </source>
</evidence>
<keyword evidence="4" id="KW-0285">Flavoprotein</keyword>
<organism evidence="18 19">
    <name type="scientific">Batillaria attramentaria</name>
    <dbReference type="NCBI Taxonomy" id="370345"/>
    <lineage>
        <taxon>Eukaryota</taxon>
        <taxon>Metazoa</taxon>
        <taxon>Spiralia</taxon>
        <taxon>Lophotrochozoa</taxon>
        <taxon>Mollusca</taxon>
        <taxon>Gastropoda</taxon>
        <taxon>Caenogastropoda</taxon>
        <taxon>Sorbeoconcha</taxon>
        <taxon>Cerithioidea</taxon>
        <taxon>Batillariidae</taxon>
        <taxon>Batillaria</taxon>
    </lineage>
</organism>
<keyword evidence="3 15" id="KW-0500">Molybdenum</keyword>
<dbReference type="SMART" id="SM01008">
    <property type="entry name" value="Ald_Xan_dh_C"/>
    <property type="match status" value="1"/>
</dbReference>
<dbReference type="SUPFAM" id="SSF54292">
    <property type="entry name" value="2Fe-2S ferredoxin-like"/>
    <property type="match status" value="1"/>
</dbReference>
<evidence type="ECO:0000256" key="8">
    <source>
        <dbReference type="ARBA" id="ARBA00023002"/>
    </source>
</evidence>
<dbReference type="Gene3D" id="3.30.365.10">
    <property type="entry name" value="Aldehyde oxidase/xanthine dehydrogenase, molybdopterin binding domain"/>
    <property type="match status" value="4"/>
</dbReference>
<dbReference type="InterPro" id="IPR036010">
    <property type="entry name" value="2Fe-2S_ferredoxin-like_sf"/>
</dbReference>
<dbReference type="InterPro" id="IPR046867">
    <property type="entry name" value="AldOxase/xan_DH_MoCoBD2"/>
</dbReference>
<evidence type="ECO:0000256" key="16">
    <source>
        <dbReference type="SAM" id="MobiDB-lite"/>
    </source>
</evidence>
<comment type="cofactor">
    <cofactor evidence="15">
        <name>Mo-molybdopterin</name>
        <dbReference type="ChEBI" id="CHEBI:71302"/>
    </cofactor>
    <text evidence="15">Binds 1 Mo-molybdopterin (Mo-MPT) cofactor per subunit.</text>
</comment>
<dbReference type="Gene3D" id="3.30.43.10">
    <property type="entry name" value="Uridine Diphospho-n-acetylenolpyruvylglucosamine Reductase, domain 2"/>
    <property type="match status" value="1"/>
</dbReference>
<feature type="binding site" evidence="15">
    <location>
        <position position="154"/>
    </location>
    <ligand>
        <name>[2Fe-2S] cluster</name>
        <dbReference type="ChEBI" id="CHEBI:190135"/>
        <label>2</label>
    </ligand>
</feature>
<dbReference type="SUPFAM" id="SSF47741">
    <property type="entry name" value="CO dehydrogenase ISP C-domain like"/>
    <property type="match status" value="1"/>
</dbReference>
<dbReference type="InterPro" id="IPR012675">
    <property type="entry name" value="Beta-grasp_dom_sf"/>
</dbReference>
<evidence type="ECO:0000256" key="3">
    <source>
        <dbReference type="ARBA" id="ARBA00022505"/>
    </source>
</evidence>
<dbReference type="InterPro" id="IPR016167">
    <property type="entry name" value="FAD-bd_PCMH_sub1"/>
</dbReference>
<dbReference type="SUPFAM" id="SSF55447">
    <property type="entry name" value="CO dehydrogenase flavoprotein C-terminal domain-like"/>
    <property type="match status" value="1"/>
</dbReference>
<dbReference type="InterPro" id="IPR005107">
    <property type="entry name" value="CO_DH_flav_C"/>
</dbReference>
<dbReference type="Gene3D" id="3.30.465.10">
    <property type="match status" value="1"/>
</dbReference>
<evidence type="ECO:0000256" key="4">
    <source>
        <dbReference type="ARBA" id="ARBA00022630"/>
    </source>
</evidence>
<dbReference type="SUPFAM" id="SSF56176">
    <property type="entry name" value="FAD-binding/transporter-associated domain-like"/>
    <property type="match status" value="1"/>
</dbReference>
<dbReference type="GO" id="GO:0016491">
    <property type="term" value="F:oxidoreductase activity"/>
    <property type="evidence" value="ECO:0007669"/>
    <property type="project" value="UniProtKB-KW"/>
</dbReference>
<dbReference type="InterPro" id="IPR001041">
    <property type="entry name" value="2Fe-2S_ferredoxin-type"/>
</dbReference>
<evidence type="ECO:0000256" key="7">
    <source>
        <dbReference type="ARBA" id="ARBA00022827"/>
    </source>
</evidence>
<keyword evidence="7 14" id="KW-0274">FAD</keyword>
<evidence type="ECO:0000256" key="6">
    <source>
        <dbReference type="ARBA" id="ARBA00022723"/>
    </source>
</evidence>
<dbReference type="InterPro" id="IPR016208">
    <property type="entry name" value="Ald_Oxase/xanthine_DH-like"/>
</dbReference>
<reference evidence="18 19" key="1">
    <citation type="journal article" date="2023" name="Sci. Data">
        <title>Genome assembly of the Korean intertidal mud-creeper Batillaria attramentaria.</title>
        <authorList>
            <person name="Patra A.K."/>
            <person name="Ho P.T."/>
            <person name="Jun S."/>
            <person name="Lee S.J."/>
            <person name="Kim Y."/>
            <person name="Won Y.J."/>
        </authorList>
    </citation>
    <scope>NUCLEOTIDE SEQUENCE [LARGE SCALE GENOMIC DNA]</scope>
    <source>
        <strain evidence="18">Wonlab-2016</strain>
    </source>
</reference>
<dbReference type="GO" id="GO:0051537">
    <property type="term" value="F:2 iron, 2 sulfur cluster binding"/>
    <property type="evidence" value="ECO:0007669"/>
    <property type="project" value="UniProtKB-KW"/>
</dbReference>
<comment type="cofactor">
    <cofactor evidence="1 14">
        <name>FAD</name>
        <dbReference type="ChEBI" id="CHEBI:57692"/>
    </cofactor>
</comment>
<dbReference type="Proteomes" id="UP001519460">
    <property type="component" value="Unassembled WGS sequence"/>
</dbReference>
<keyword evidence="19" id="KW-1185">Reference proteome</keyword>
<comment type="cofactor">
    <cofactor evidence="12">
        <name>[2Fe-2S] cluster</name>
        <dbReference type="ChEBI" id="CHEBI:190135"/>
    </cofactor>
</comment>
<dbReference type="Pfam" id="PF00941">
    <property type="entry name" value="FAD_binding_5"/>
    <property type="match status" value="1"/>
</dbReference>
<evidence type="ECO:0000256" key="13">
    <source>
        <dbReference type="PIRSR" id="PIRSR000127-1"/>
    </source>
</evidence>
<dbReference type="GO" id="GO:0046872">
    <property type="term" value="F:metal ion binding"/>
    <property type="evidence" value="ECO:0007669"/>
    <property type="project" value="UniProtKB-KW"/>
</dbReference>
<dbReference type="Pfam" id="PF02738">
    <property type="entry name" value="MoCoBD_1"/>
    <property type="match status" value="1"/>
</dbReference>
<dbReference type="InterPro" id="IPR036318">
    <property type="entry name" value="FAD-bd_PCMH-like_sf"/>
</dbReference>
<dbReference type="PIRSF" id="PIRSF000127">
    <property type="entry name" value="Xanthine_DH"/>
    <property type="match status" value="1"/>
</dbReference>
<dbReference type="EMBL" id="JACVVK020000006">
    <property type="protein sequence ID" value="KAK7506537.1"/>
    <property type="molecule type" value="Genomic_DNA"/>
</dbReference>
<dbReference type="Pfam" id="PF01799">
    <property type="entry name" value="Fer2_2"/>
    <property type="match status" value="1"/>
</dbReference>
<keyword evidence="9 15" id="KW-0408">Iron</keyword>
<feature type="binding site" evidence="14">
    <location>
        <position position="418"/>
    </location>
    <ligand>
        <name>FAD</name>
        <dbReference type="ChEBI" id="CHEBI:57692"/>
    </ligand>
</feature>
<dbReference type="Gene3D" id="3.30.390.50">
    <property type="entry name" value="CO dehydrogenase flavoprotein, C-terminal domain"/>
    <property type="match status" value="1"/>
</dbReference>
<evidence type="ECO:0000313" key="18">
    <source>
        <dbReference type="EMBL" id="KAK7506537.1"/>
    </source>
</evidence>
<dbReference type="Gene3D" id="1.10.150.120">
    <property type="entry name" value="[2Fe-2S]-binding domain"/>
    <property type="match status" value="1"/>
</dbReference>
<accession>A0ABD0M4K9</accession>
<dbReference type="Pfam" id="PF00111">
    <property type="entry name" value="Fer2"/>
    <property type="match status" value="1"/>
</dbReference>
<dbReference type="InterPro" id="IPR016169">
    <property type="entry name" value="FAD-bd_PCMH_sub2"/>
</dbReference>
<dbReference type="FunFam" id="3.10.20.30:FF:000012">
    <property type="entry name" value="Xanthine dehydrogenase/oxidase"/>
    <property type="match status" value="1"/>
</dbReference>
<dbReference type="InterPro" id="IPR036884">
    <property type="entry name" value="2Fe-2S-bd_dom_sf"/>
</dbReference>
<dbReference type="SUPFAM" id="SSF54665">
    <property type="entry name" value="CO dehydrogenase molybdoprotein N-domain-like"/>
    <property type="match status" value="1"/>
</dbReference>
<gene>
    <name evidence="18" type="ORF">BaRGS_00002012</name>
</gene>
<evidence type="ECO:0000256" key="1">
    <source>
        <dbReference type="ARBA" id="ARBA00001974"/>
    </source>
</evidence>
<evidence type="ECO:0000259" key="17">
    <source>
        <dbReference type="PROSITE" id="PS51387"/>
    </source>
</evidence>
<evidence type="ECO:0000256" key="14">
    <source>
        <dbReference type="PIRSR" id="PIRSR000127-2"/>
    </source>
</evidence>
<feature type="domain" description="FAD-binding PCMH-type" evidence="17">
    <location>
        <begin position="226"/>
        <end position="410"/>
    </location>
</feature>
<dbReference type="FunFam" id="3.30.390.50:FF:000003">
    <property type="entry name" value="Aldehyde oxidase1"/>
    <property type="match status" value="1"/>
</dbReference>
<feature type="binding site" evidence="15">
    <location>
        <position position="77"/>
    </location>
    <ligand>
        <name>[2Fe-2S] cluster</name>
        <dbReference type="ChEBI" id="CHEBI:190135"/>
        <label>1</label>
    </ligand>
</feature>
<dbReference type="SMART" id="SM01092">
    <property type="entry name" value="CO_deh_flav_C"/>
    <property type="match status" value="1"/>
</dbReference>
<dbReference type="InterPro" id="IPR036856">
    <property type="entry name" value="Ald_Oxase/Xan_DH_a/b_sf"/>
</dbReference>
<keyword evidence="6 15" id="KW-0479">Metal-binding</keyword>
<dbReference type="Gene3D" id="3.10.20.30">
    <property type="match status" value="1"/>
</dbReference>
<feature type="binding site" evidence="15">
    <location>
        <position position="876"/>
    </location>
    <ligand>
        <name>Mo-molybdopterin</name>
        <dbReference type="ChEBI" id="CHEBI:71302"/>
    </ligand>
    <ligandPart>
        <name>Mo</name>
        <dbReference type="ChEBI" id="CHEBI:28685"/>
    </ligandPart>
</feature>
<comment type="similarity">
    <text evidence="2">Belongs to the xanthine dehydrogenase family.</text>
</comment>